<dbReference type="Gene3D" id="3.40.50.2000">
    <property type="entry name" value="Glycogen Phosphorylase B"/>
    <property type="match status" value="2"/>
</dbReference>
<evidence type="ECO:0000313" key="3">
    <source>
        <dbReference type="Proteomes" id="UP001236369"/>
    </source>
</evidence>
<dbReference type="PANTHER" id="PTHR48050:SF13">
    <property type="entry name" value="STEROL 3-BETA-GLUCOSYLTRANSFERASE UGT80A2"/>
    <property type="match status" value="1"/>
</dbReference>
<protein>
    <submittedName>
        <fullName evidence="2">UDP:flavonoid glycosyltransferase YjiC (YdhE family)</fullName>
    </submittedName>
</protein>
<dbReference type="InterPro" id="IPR010610">
    <property type="entry name" value="EryCIII-like_C"/>
</dbReference>
<dbReference type="InterPro" id="IPR050426">
    <property type="entry name" value="Glycosyltransferase_28"/>
</dbReference>
<dbReference type="PANTHER" id="PTHR48050">
    <property type="entry name" value="STEROL 3-BETA-GLUCOSYLTRANSFERASE"/>
    <property type="match status" value="1"/>
</dbReference>
<organism evidence="2 3">
    <name type="scientific">Methylobacterium persicinum</name>
    <dbReference type="NCBI Taxonomy" id="374426"/>
    <lineage>
        <taxon>Bacteria</taxon>
        <taxon>Pseudomonadati</taxon>
        <taxon>Pseudomonadota</taxon>
        <taxon>Alphaproteobacteria</taxon>
        <taxon>Hyphomicrobiales</taxon>
        <taxon>Methylobacteriaceae</taxon>
        <taxon>Methylobacterium</taxon>
    </lineage>
</organism>
<dbReference type="SUPFAM" id="SSF53756">
    <property type="entry name" value="UDP-Glycosyltransferase/glycogen phosphorylase"/>
    <property type="match status" value="1"/>
</dbReference>
<feature type="domain" description="Erythromycin biosynthesis protein CIII-like C-terminal" evidence="1">
    <location>
        <begin position="261"/>
        <end position="355"/>
    </location>
</feature>
<proteinExistence type="predicted"/>
<evidence type="ECO:0000313" key="2">
    <source>
        <dbReference type="EMBL" id="MDQ0443731.1"/>
    </source>
</evidence>
<gene>
    <name evidence="2" type="ORF">QO016_003236</name>
</gene>
<reference evidence="2 3" key="1">
    <citation type="submission" date="2023-07" db="EMBL/GenBank/DDBJ databases">
        <title>Genomic Encyclopedia of Type Strains, Phase IV (KMG-IV): sequencing the most valuable type-strain genomes for metagenomic binning, comparative biology and taxonomic classification.</title>
        <authorList>
            <person name="Goeker M."/>
        </authorList>
    </citation>
    <scope>NUCLEOTIDE SEQUENCE [LARGE SCALE GENOMIC DNA]</scope>
    <source>
        <strain evidence="2 3">DSM 19562</strain>
    </source>
</reference>
<name>A0ABU0HN39_9HYPH</name>
<dbReference type="Pfam" id="PF06722">
    <property type="entry name" value="EryCIII-like_C"/>
    <property type="match status" value="1"/>
</dbReference>
<dbReference type="InterPro" id="IPR002213">
    <property type="entry name" value="UDP_glucos_trans"/>
</dbReference>
<sequence length="401" mass="43140">MTAGLGFHALCRAEIMNELHADPHLWHTTKGLRLMFDLAVKLAPSDLGILRREMSRAQADGRPFSAVAGTLSFGARLARDTGRFPLITAYLAPFLMRSRHAPPELPGIALPSWLPGPVTHTLQRIIEHTIVDPPRLPALNALRRELGLRAIRNLSDWLPSPDRLLLMAPSWFAPPQPDWPRQTTQVAFPRTGSTGDSDRMGKALQDFLDAGPDPIVITYGSSMQHGRRFFEAAAHACAGAGQRAVLVCGRPEGIEDIRGPDQMIVRYAPFDTLFRRARAVIHHGGIGTCSEAFAAGIPQIVVPNGFDQGDNAARVATLGLGARLKSTDLASAGSDIVRRILSDPAMPHACSRVRALCADAEGIADACDVIEAAATRCDPIPPHQGSRASRDASRGCAVADI</sequence>
<dbReference type="Proteomes" id="UP001236369">
    <property type="component" value="Unassembled WGS sequence"/>
</dbReference>
<dbReference type="CDD" id="cd03784">
    <property type="entry name" value="GT1_Gtf-like"/>
    <property type="match status" value="1"/>
</dbReference>
<keyword evidence="3" id="KW-1185">Reference proteome</keyword>
<accession>A0ABU0HN39</accession>
<comment type="caution">
    <text evidence="2">The sequence shown here is derived from an EMBL/GenBank/DDBJ whole genome shotgun (WGS) entry which is preliminary data.</text>
</comment>
<dbReference type="EMBL" id="JAUSVV010000007">
    <property type="protein sequence ID" value="MDQ0443731.1"/>
    <property type="molecule type" value="Genomic_DNA"/>
</dbReference>
<evidence type="ECO:0000259" key="1">
    <source>
        <dbReference type="Pfam" id="PF06722"/>
    </source>
</evidence>